<evidence type="ECO:0000313" key="3">
    <source>
        <dbReference type="Proteomes" id="UP000022611"/>
    </source>
</evidence>
<organism evidence="2 3">
    <name type="scientific">Pseudomonas fluorescens HK44</name>
    <dbReference type="NCBI Taxonomy" id="1042209"/>
    <lineage>
        <taxon>Bacteria</taxon>
        <taxon>Pseudomonadati</taxon>
        <taxon>Pseudomonadota</taxon>
        <taxon>Gammaproteobacteria</taxon>
        <taxon>Pseudomonadales</taxon>
        <taxon>Pseudomonadaceae</taxon>
        <taxon>Pseudomonas</taxon>
    </lineage>
</organism>
<evidence type="ECO:0000256" key="1">
    <source>
        <dbReference type="SAM" id="SignalP"/>
    </source>
</evidence>
<keyword evidence="1" id="KW-0732">Signal</keyword>
<proteinExistence type="predicted"/>
<comment type="caution">
    <text evidence="2">The sequence shown here is derived from an EMBL/GenBank/DDBJ whole genome shotgun (WGS) entry which is preliminary data.</text>
</comment>
<sequence>MQLITVNHGATTLTTPCAALALQVLTGLVGAAPANTQATDFIPALGDYWPGQGGVNGGPVPAREGAPFHYLILATEDVGEHAWGGRGIESGATSKWDGMRNTEQLVSEGDRPAANAAAKYTADGHHDFFLGSPADMHQVWVNGLITKGAYWTSTQRSADFAFTMVFGGGYSYYGGVKVNELRVRPVRRLFIR</sequence>
<name>A0A010TF27_PSEFL</name>
<dbReference type="RefSeq" id="WP_019689900.1">
    <property type="nucleotide sequence ID" value="NZ_AFOY02000004.1"/>
</dbReference>
<dbReference type="Proteomes" id="UP000022611">
    <property type="component" value="Unassembled WGS sequence"/>
</dbReference>
<feature type="signal peptide" evidence="1">
    <location>
        <begin position="1"/>
        <end position="31"/>
    </location>
</feature>
<dbReference type="HOGENOM" id="CLU_116181_0_0_6"/>
<evidence type="ECO:0008006" key="4">
    <source>
        <dbReference type="Google" id="ProtNLM"/>
    </source>
</evidence>
<dbReference type="AlphaFoldDB" id="A0A010TF27"/>
<evidence type="ECO:0000313" key="2">
    <source>
        <dbReference type="EMBL" id="EXF95767.1"/>
    </source>
</evidence>
<dbReference type="PATRIC" id="fig|1042209.11.peg.608"/>
<accession>A0A010TF27</accession>
<dbReference type="EMBL" id="AFOY02000004">
    <property type="protein sequence ID" value="EXF95767.1"/>
    <property type="molecule type" value="Genomic_DNA"/>
</dbReference>
<feature type="chain" id="PRO_5001457132" description="DUF1566 domain-containing protein" evidence="1">
    <location>
        <begin position="32"/>
        <end position="192"/>
    </location>
</feature>
<gene>
    <name evidence="2" type="ORF">HK44_020420</name>
</gene>
<protein>
    <recommendedName>
        <fullName evidence="4">DUF1566 domain-containing protein</fullName>
    </recommendedName>
</protein>
<reference evidence="2 3" key="1">
    <citation type="journal article" date="2011" name="J. Bacteriol.">
        <title>Draft genome sequence of the polycyclic aromatic hydrocarbon-degrading, genetically engineered bioluminescent bioreporter Pseudomonas fluorescens HK44.</title>
        <authorList>
            <person name="Chauhan A."/>
            <person name="Layton A.C."/>
            <person name="Williams D.E."/>
            <person name="Smartt A.E."/>
            <person name="Ripp S."/>
            <person name="Karpinets T.V."/>
            <person name="Brown S.D."/>
            <person name="Sayler G.S."/>
        </authorList>
    </citation>
    <scope>NUCLEOTIDE SEQUENCE [LARGE SCALE GENOMIC DNA]</scope>
    <source>
        <strain evidence="2 3">HK44</strain>
    </source>
</reference>